<feature type="domain" description="Nitroreductase" evidence="2">
    <location>
        <begin position="291"/>
        <end position="347"/>
    </location>
</feature>
<accession>A0ABD3SRC5</accession>
<organism evidence="3 4">
    <name type="scientific">Cyclostephanos tholiformis</name>
    <dbReference type="NCBI Taxonomy" id="382380"/>
    <lineage>
        <taxon>Eukaryota</taxon>
        <taxon>Sar</taxon>
        <taxon>Stramenopiles</taxon>
        <taxon>Ochrophyta</taxon>
        <taxon>Bacillariophyta</taxon>
        <taxon>Coscinodiscophyceae</taxon>
        <taxon>Thalassiosirophycidae</taxon>
        <taxon>Stephanodiscales</taxon>
        <taxon>Stephanodiscaceae</taxon>
        <taxon>Cyclostephanos</taxon>
    </lineage>
</organism>
<feature type="compositionally biased region" description="Basic and acidic residues" evidence="1">
    <location>
        <begin position="79"/>
        <end position="93"/>
    </location>
</feature>
<dbReference type="PANTHER" id="PTHR43821">
    <property type="entry name" value="NAD(P)H NITROREDUCTASE YDJA-RELATED"/>
    <property type="match status" value="1"/>
</dbReference>
<dbReference type="InterPro" id="IPR029479">
    <property type="entry name" value="Nitroreductase"/>
</dbReference>
<gene>
    <name evidence="3" type="ORF">ACHAXA_006720</name>
</gene>
<evidence type="ECO:0000259" key="2">
    <source>
        <dbReference type="Pfam" id="PF00881"/>
    </source>
</evidence>
<dbReference type="InterPro" id="IPR052530">
    <property type="entry name" value="NAD(P)H_nitroreductase"/>
</dbReference>
<dbReference type="Gene3D" id="3.40.109.10">
    <property type="entry name" value="NADH Oxidase"/>
    <property type="match status" value="1"/>
</dbReference>
<keyword evidence="4" id="KW-1185">Reference proteome</keyword>
<evidence type="ECO:0000313" key="4">
    <source>
        <dbReference type="Proteomes" id="UP001530377"/>
    </source>
</evidence>
<proteinExistence type="predicted"/>
<feature type="compositionally biased region" description="Gly residues" evidence="1">
    <location>
        <begin position="31"/>
        <end position="40"/>
    </location>
</feature>
<comment type="caution">
    <text evidence="3">The sequence shown here is derived from an EMBL/GenBank/DDBJ whole genome shotgun (WGS) entry which is preliminary data.</text>
</comment>
<dbReference type="Pfam" id="PF00881">
    <property type="entry name" value="Nitroreductase"/>
    <property type="match status" value="1"/>
</dbReference>
<feature type="region of interest" description="Disordered" evidence="1">
    <location>
        <begin position="26"/>
        <end position="109"/>
    </location>
</feature>
<protein>
    <recommendedName>
        <fullName evidence="2">Nitroreductase domain-containing protein</fullName>
    </recommendedName>
</protein>
<evidence type="ECO:0000313" key="3">
    <source>
        <dbReference type="EMBL" id="KAL3827165.1"/>
    </source>
</evidence>
<dbReference type="InterPro" id="IPR000415">
    <property type="entry name" value="Nitroreductase-like"/>
</dbReference>
<dbReference type="PANTHER" id="PTHR43821:SF1">
    <property type="entry name" value="NAD(P)H NITROREDUCTASE YDJA-RELATED"/>
    <property type="match status" value="1"/>
</dbReference>
<dbReference type="AlphaFoldDB" id="A0ABD3SRC5"/>
<dbReference type="SUPFAM" id="SSF55469">
    <property type="entry name" value="FMN-dependent nitroreductase-like"/>
    <property type="match status" value="1"/>
</dbReference>
<feature type="compositionally biased region" description="Basic residues" evidence="1">
    <location>
        <begin position="51"/>
        <end position="67"/>
    </location>
</feature>
<sequence length="374" mass="40780">MNASPFRSHLMQAFAANARSQARPPIALFSLGGGGGGGGVDHPPSPADRDRRRRPSSSQHPRPRRRSASSTAATSVPLGRRDDDSSRDADASAHRSSPSSSPPPPATAEAEALQRLIVTRRTVSNFLSRPPPSTYRSSLDDVDIDDLVSSSSSSFLRDAISRGVACASTAPNHRITEPSTFHRILAPSSSHERLIDIAYEVTLRRLLDGKLSGDEACRSEASRKREKWGTIPAFVIATVSGMEDQEPSSLSSSSLSTGGFPGTMDVGDYHRDDDPYVNLPHVPPSTITQLEDYASTCASVQNLLLSLHAEGLGCKWATGPVIRTKSFRELIRCRRDEMVVGLIMVGWVKRLPALRRRRELEGDVLRDVDYYDPR</sequence>
<reference evidence="3 4" key="1">
    <citation type="submission" date="2024-10" db="EMBL/GenBank/DDBJ databases">
        <title>Updated reference genomes for cyclostephanoid diatoms.</title>
        <authorList>
            <person name="Roberts W.R."/>
            <person name="Alverson A.J."/>
        </authorList>
    </citation>
    <scope>NUCLEOTIDE SEQUENCE [LARGE SCALE GENOMIC DNA]</scope>
    <source>
        <strain evidence="3 4">AJA228-03</strain>
    </source>
</reference>
<name>A0ABD3SRC5_9STRA</name>
<evidence type="ECO:0000256" key="1">
    <source>
        <dbReference type="SAM" id="MobiDB-lite"/>
    </source>
</evidence>
<dbReference type="Proteomes" id="UP001530377">
    <property type="component" value="Unassembled WGS sequence"/>
</dbReference>
<dbReference type="EMBL" id="JALLPB020000007">
    <property type="protein sequence ID" value="KAL3827165.1"/>
    <property type="molecule type" value="Genomic_DNA"/>
</dbReference>